<evidence type="ECO:0000313" key="2">
    <source>
        <dbReference type="Proteomes" id="UP000268093"/>
    </source>
</evidence>
<comment type="caution">
    <text evidence="1">The sequence shown here is derived from an EMBL/GenBank/DDBJ whole genome shotgun (WGS) entry which is preliminary data.</text>
</comment>
<organism evidence="1 2">
    <name type="scientific">Jimgerdemannia flammicorona</name>
    <dbReference type="NCBI Taxonomy" id="994334"/>
    <lineage>
        <taxon>Eukaryota</taxon>
        <taxon>Fungi</taxon>
        <taxon>Fungi incertae sedis</taxon>
        <taxon>Mucoromycota</taxon>
        <taxon>Mucoromycotina</taxon>
        <taxon>Endogonomycetes</taxon>
        <taxon>Endogonales</taxon>
        <taxon>Endogonaceae</taxon>
        <taxon>Jimgerdemannia</taxon>
    </lineage>
</organism>
<protein>
    <submittedName>
        <fullName evidence="1">Uncharacterized protein</fullName>
    </submittedName>
</protein>
<dbReference type="AlphaFoldDB" id="A0A433D5D7"/>
<keyword evidence="2" id="KW-1185">Reference proteome</keyword>
<reference evidence="1 2" key="1">
    <citation type="journal article" date="2018" name="New Phytol.">
        <title>Phylogenomics of Endogonaceae and evolution of mycorrhizas within Mucoromycota.</title>
        <authorList>
            <person name="Chang Y."/>
            <person name="Desiro A."/>
            <person name="Na H."/>
            <person name="Sandor L."/>
            <person name="Lipzen A."/>
            <person name="Clum A."/>
            <person name="Barry K."/>
            <person name="Grigoriev I.V."/>
            <person name="Martin F.M."/>
            <person name="Stajich J.E."/>
            <person name="Smith M.E."/>
            <person name="Bonito G."/>
            <person name="Spatafora J.W."/>
        </authorList>
    </citation>
    <scope>NUCLEOTIDE SEQUENCE [LARGE SCALE GENOMIC DNA]</scope>
    <source>
        <strain evidence="1 2">GMNB39</strain>
    </source>
</reference>
<name>A0A433D5D7_9FUNG</name>
<accession>A0A433D5D7</accession>
<gene>
    <name evidence="1" type="ORF">BC936DRAFT_147404</name>
</gene>
<proteinExistence type="predicted"/>
<dbReference type="EMBL" id="RBNI01006390">
    <property type="protein sequence ID" value="RUP46058.1"/>
    <property type="molecule type" value="Genomic_DNA"/>
</dbReference>
<evidence type="ECO:0000313" key="1">
    <source>
        <dbReference type="EMBL" id="RUP46058.1"/>
    </source>
</evidence>
<sequence length="136" mass="14758">MEPERELEQQYQERHANVMNNLEHVQENIKSGFETAQEKLKAGVEVVKQTIYPEQQQQSTTTNASTTNAPITNAPTTNAPLNDTLRTKPTAAVARDQICMRGATAEGFAGVGSRIDDSFAGDVLAGEGNTVLGKRL</sequence>
<dbReference type="Proteomes" id="UP000268093">
    <property type="component" value="Unassembled WGS sequence"/>
</dbReference>